<keyword evidence="5" id="KW-0175">Coiled coil</keyword>
<evidence type="ECO:0000256" key="1">
    <source>
        <dbReference type="ARBA" id="ARBA00022387"/>
    </source>
</evidence>
<evidence type="ECO:0000313" key="10">
    <source>
        <dbReference type="Proteomes" id="UP001162031"/>
    </source>
</evidence>
<dbReference type="Pfam" id="PF13015">
    <property type="entry name" value="PRKCSH_1"/>
    <property type="match status" value="1"/>
</dbReference>
<feature type="domain" description="MRH" evidence="8">
    <location>
        <begin position="468"/>
        <end position="588"/>
    </location>
</feature>
<comment type="caution">
    <text evidence="9">The sequence shown here is derived from an EMBL/GenBank/DDBJ whole genome shotgun (WGS) entry which is preliminary data.</text>
</comment>
<accession>A0AAV0V3W0</accession>
<dbReference type="InterPro" id="IPR036607">
    <property type="entry name" value="PRKCSH"/>
</dbReference>
<feature type="compositionally biased region" description="Basic and acidic residues" evidence="6">
    <location>
        <begin position="212"/>
        <end position="230"/>
    </location>
</feature>
<gene>
    <name evidence="9" type="ORF">HBR001_LOCUS9442</name>
</gene>
<evidence type="ECO:0000259" key="8">
    <source>
        <dbReference type="PROSITE" id="PS51914"/>
    </source>
</evidence>
<protein>
    <recommendedName>
        <fullName evidence="1">Glucosidase 2 subunit beta</fullName>
    </recommendedName>
</protein>
<dbReference type="Proteomes" id="UP001162031">
    <property type="component" value="Unassembled WGS sequence"/>
</dbReference>
<dbReference type="PANTHER" id="PTHR12630">
    <property type="entry name" value="N-LINKED OLIGOSACCHARIDE PROCESSING"/>
    <property type="match status" value="1"/>
</dbReference>
<evidence type="ECO:0000256" key="6">
    <source>
        <dbReference type="SAM" id="MobiDB-lite"/>
    </source>
</evidence>
<dbReference type="GO" id="GO:0006491">
    <property type="term" value="P:N-glycan processing"/>
    <property type="evidence" value="ECO:0007669"/>
    <property type="project" value="TreeGrafter"/>
</dbReference>
<dbReference type="InterPro" id="IPR028146">
    <property type="entry name" value="PRKCSH_N"/>
</dbReference>
<dbReference type="SUPFAM" id="SSF50911">
    <property type="entry name" value="Mannose 6-phosphate receptor domain"/>
    <property type="match status" value="1"/>
</dbReference>
<feature type="chain" id="PRO_5043796434" description="Glucosidase 2 subunit beta" evidence="7">
    <location>
        <begin position="28"/>
        <end position="605"/>
    </location>
</feature>
<feature type="coiled-coil region" evidence="5">
    <location>
        <begin position="442"/>
        <end position="469"/>
    </location>
</feature>
<keyword evidence="10" id="KW-1185">Reference proteome</keyword>
<proteinExistence type="predicted"/>
<dbReference type="InterPro" id="IPR044865">
    <property type="entry name" value="MRH_dom"/>
</dbReference>
<dbReference type="PANTHER" id="PTHR12630:SF1">
    <property type="entry name" value="GLUCOSIDASE 2 SUBUNIT BETA"/>
    <property type="match status" value="1"/>
</dbReference>
<evidence type="ECO:0000256" key="4">
    <source>
        <dbReference type="ARBA" id="ARBA00023157"/>
    </source>
</evidence>
<dbReference type="Pfam" id="PF12999">
    <property type="entry name" value="PRKCSH-like"/>
    <property type="match status" value="1"/>
</dbReference>
<dbReference type="PROSITE" id="PS51914">
    <property type="entry name" value="MRH"/>
    <property type="match status" value="1"/>
</dbReference>
<evidence type="ECO:0000313" key="9">
    <source>
        <dbReference type="EMBL" id="CAI5743367.1"/>
    </source>
</evidence>
<dbReference type="EMBL" id="CANTFL010001488">
    <property type="protein sequence ID" value="CAI5743367.1"/>
    <property type="molecule type" value="Genomic_DNA"/>
</dbReference>
<keyword evidence="4" id="KW-1015">Disulfide bond</keyword>
<evidence type="ECO:0000256" key="5">
    <source>
        <dbReference type="SAM" id="Coils"/>
    </source>
</evidence>
<evidence type="ECO:0000256" key="7">
    <source>
        <dbReference type="SAM" id="SignalP"/>
    </source>
</evidence>
<dbReference type="InterPro" id="IPR039794">
    <property type="entry name" value="Gtb1-like"/>
</dbReference>
<dbReference type="InterPro" id="IPR009011">
    <property type="entry name" value="Man6P_isomerase_rcpt-bd_dom_sf"/>
</dbReference>
<feature type="signal peptide" evidence="7">
    <location>
        <begin position="1"/>
        <end position="27"/>
    </location>
</feature>
<name>A0AAV0V3W0_HYABA</name>
<evidence type="ECO:0000256" key="3">
    <source>
        <dbReference type="ARBA" id="ARBA00022824"/>
    </source>
</evidence>
<sequence>MLRPVRLVSALGLFVVVVIFVSRSCSASPLHGVAPSDEQKFLGRDFLCVVGGRSEYLPISRVNDDFCDCDAGDDEPGTSACSHVATSAFYCANNGFFAKKIHTSQVHDGVCDCCDGSDEERDGVSVCANACAGAAEAFKNEAKQRLEVVRRGYEKRQATVDGEIDSYFEQLNESQTTIEHDLATLKLLMDRVTVHKEREELRETKYRLEVARRKQEKRSHCGDESVDRSNEQSLDGTVGSDDIGAVEFETLDAVQLADAGMLNDPVEDERALEVLDSSQHIVKSLIELPDGTKVSVADYLRMDHTIQPSTTKLWTPRSGEETWREALLGPLINGEAESRRRAGLAVLRLIGLIVSPVRVLVEVLLYSPRVLLRVLSAPDLIDKFSSVPNPFRSAWFRRLGGGSVYNGYSSAMWAAQVVWDTPTYAYHYLFPTLDSDMKLPVAESLRIVLREIQSDIAKLEKDRSDKHETASFDYGPDRAYFALKDKCIEKRIEKYSYKFCAFSDVKQDHTTLGKWDGWAVHDGNEMSPDVAVDYTSMRYTNGHRCYKGPERSVSVSLECGDEDTLLSVDEPSTCVYVMTVRSPLACTAQVLAKAENEVALIKTRH</sequence>
<dbReference type="GO" id="GO:0017177">
    <property type="term" value="C:glucosidase II complex"/>
    <property type="evidence" value="ECO:0007669"/>
    <property type="project" value="TreeGrafter"/>
</dbReference>
<keyword evidence="3" id="KW-0256">Endoplasmic reticulum</keyword>
<dbReference type="AlphaFoldDB" id="A0AAV0V3W0"/>
<dbReference type="Gene3D" id="2.70.130.10">
    <property type="entry name" value="Mannose-6-phosphate receptor binding domain"/>
    <property type="match status" value="1"/>
</dbReference>
<reference evidence="9" key="1">
    <citation type="submission" date="2022-12" db="EMBL/GenBank/DDBJ databases">
        <authorList>
            <person name="Webb A."/>
        </authorList>
    </citation>
    <scope>NUCLEOTIDE SEQUENCE</scope>
    <source>
        <strain evidence="9">Hp1</strain>
    </source>
</reference>
<keyword evidence="2 7" id="KW-0732">Signal</keyword>
<organism evidence="9 10">
    <name type="scientific">Hyaloperonospora brassicae</name>
    <name type="common">Brassica downy mildew</name>
    <name type="synonym">Peronospora brassicae</name>
    <dbReference type="NCBI Taxonomy" id="162125"/>
    <lineage>
        <taxon>Eukaryota</taxon>
        <taxon>Sar</taxon>
        <taxon>Stramenopiles</taxon>
        <taxon>Oomycota</taxon>
        <taxon>Peronosporomycetes</taxon>
        <taxon>Peronosporales</taxon>
        <taxon>Peronosporaceae</taxon>
        <taxon>Hyaloperonospora</taxon>
    </lineage>
</organism>
<evidence type="ECO:0000256" key="2">
    <source>
        <dbReference type="ARBA" id="ARBA00022729"/>
    </source>
</evidence>
<feature type="region of interest" description="Disordered" evidence="6">
    <location>
        <begin position="212"/>
        <end position="239"/>
    </location>
</feature>